<protein>
    <submittedName>
        <fullName evidence="1">Uncharacterized protein</fullName>
    </submittedName>
</protein>
<organism evidence="1 2">
    <name type="scientific">Zarea fungicola</name>
    <dbReference type="NCBI Taxonomy" id="93591"/>
    <lineage>
        <taxon>Eukaryota</taxon>
        <taxon>Fungi</taxon>
        <taxon>Dikarya</taxon>
        <taxon>Ascomycota</taxon>
        <taxon>Pezizomycotina</taxon>
        <taxon>Sordariomycetes</taxon>
        <taxon>Hypocreomycetidae</taxon>
        <taxon>Hypocreales</taxon>
        <taxon>Cordycipitaceae</taxon>
        <taxon>Zarea</taxon>
    </lineage>
</organism>
<dbReference type="Proteomes" id="UP001143910">
    <property type="component" value="Unassembled WGS sequence"/>
</dbReference>
<sequence length="503" mass="55517">MATATVAALRTYNDAIDALNTLQTPYEVIEARRKAGVKPDASSMKEMRVYLNRIGYSPSDLDRLNIIHVAGTKGKGSTCAFVDSILAEYRQTTGTPKKSGLFISPHLIAVRERIRINSAPISENLFAKYFFEVWDRLEASTLHADDGVPLKSKPIYGRYLTLVSWHVFLQEKVHVAVYETGVGGEFDATNVVERPLASGITTLGIDHVYVLGDTVGKIAWHKAGIMKTGSPAFSVEQFSEAAEVLRIRAAEKKVHLTELPINPGIRAVRIKPMATFQQRNASLAIALAETALSKLGIKIGEKDAKELPREFKDGLEKTSFRGRCEVKAEGKITWHVDGAHTADSLKVSAQWFAHETEKRTGPRVLIFNQQGRSEAVDFLESIHTANKKPRSSDASSSTKSFDYVIFCTNVTYAKTGYKRDFVNNQVDPKEIEGMTAQRRFAEKWAQLDPNADIRVIPTVQEALEFARSLGEGLEHGWSVQAYITGSLHLVGGALGIIEQADAL</sequence>
<proteinExistence type="predicted"/>
<keyword evidence="2" id="KW-1185">Reference proteome</keyword>
<evidence type="ECO:0000313" key="1">
    <source>
        <dbReference type="EMBL" id="KAJ2966154.1"/>
    </source>
</evidence>
<reference evidence="1" key="1">
    <citation type="submission" date="2022-08" db="EMBL/GenBank/DDBJ databases">
        <title>Genome Sequence of Lecanicillium fungicola.</title>
        <authorList>
            <person name="Buettner E."/>
        </authorList>
    </citation>
    <scope>NUCLEOTIDE SEQUENCE</scope>
    <source>
        <strain evidence="1">Babe33</strain>
    </source>
</reference>
<gene>
    <name evidence="1" type="ORF">NQ176_g10282</name>
</gene>
<dbReference type="EMBL" id="JANJQO010002725">
    <property type="protein sequence ID" value="KAJ2966154.1"/>
    <property type="molecule type" value="Genomic_DNA"/>
</dbReference>
<name>A0ACC1MHN7_9HYPO</name>
<evidence type="ECO:0000313" key="2">
    <source>
        <dbReference type="Proteomes" id="UP001143910"/>
    </source>
</evidence>
<accession>A0ACC1MHN7</accession>
<comment type="caution">
    <text evidence="1">The sequence shown here is derived from an EMBL/GenBank/DDBJ whole genome shotgun (WGS) entry which is preliminary data.</text>
</comment>